<feature type="compositionally biased region" description="Low complexity" evidence="7">
    <location>
        <begin position="1961"/>
        <end position="1976"/>
    </location>
</feature>
<feature type="region of interest" description="Disordered" evidence="7">
    <location>
        <begin position="1603"/>
        <end position="1632"/>
    </location>
</feature>
<name>T1J0B3_STRMM</name>
<keyword evidence="4 6" id="KW-0175">Coiled coil</keyword>
<feature type="compositionally biased region" description="Basic and acidic residues" evidence="7">
    <location>
        <begin position="1979"/>
        <end position="1990"/>
    </location>
</feature>
<dbReference type="GO" id="GO:0017056">
    <property type="term" value="F:structural constituent of nuclear pore"/>
    <property type="evidence" value="ECO:0007669"/>
    <property type="project" value="TreeGrafter"/>
</dbReference>
<feature type="coiled-coil region" evidence="6">
    <location>
        <begin position="179"/>
        <end position="421"/>
    </location>
</feature>
<comment type="similarity">
    <text evidence="2">Belongs to the TPR family.</text>
</comment>
<accession>T1J0B3</accession>
<evidence type="ECO:0000256" key="3">
    <source>
        <dbReference type="ARBA" id="ARBA00019789"/>
    </source>
</evidence>
<dbReference type="InterPro" id="IPR012929">
    <property type="entry name" value="Nucleoprot-TPR/MLP1-2_dom"/>
</dbReference>
<dbReference type="InterPro" id="IPR057577">
    <property type="entry name" value="Nucleoprot-TPR/MLP1_dom"/>
</dbReference>
<feature type="coiled-coil region" evidence="6">
    <location>
        <begin position="901"/>
        <end position="1062"/>
    </location>
</feature>
<evidence type="ECO:0000256" key="7">
    <source>
        <dbReference type="SAM" id="MobiDB-lite"/>
    </source>
</evidence>
<feature type="region of interest" description="Disordered" evidence="7">
    <location>
        <begin position="776"/>
        <end position="798"/>
    </location>
</feature>
<feature type="region of interest" description="Disordered" evidence="7">
    <location>
        <begin position="1768"/>
        <end position="1819"/>
    </location>
</feature>
<feature type="coiled-coil region" evidence="6">
    <location>
        <begin position="1260"/>
        <end position="1308"/>
    </location>
</feature>
<evidence type="ECO:0000313" key="11">
    <source>
        <dbReference type="EnsemblMetazoa" id="SMAR006957-PA"/>
    </source>
</evidence>
<feature type="coiled-coil region" evidence="6">
    <location>
        <begin position="450"/>
        <end position="516"/>
    </location>
</feature>
<dbReference type="Pfam" id="PF07926">
    <property type="entry name" value="TPR_MLP1_2"/>
    <property type="match status" value="1"/>
</dbReference>
<dbReference type="GO" id="GO:0006606">
    <property type="term" value="P:protein import into nucleus"/>
    <property type="evidence" value="ECO:0007669"/>
    <property type="project" value="InterPro"/>
</dbReference>
<evidence type="ECO:0000256" key="5">
    <source>
        <dbReference type="ARBA" id="ARBA00023242"/>
    </source>
</evidence>
<feature type="coiled-coil region" evidence="6">
    <location>
        <begin position="1087"/>
        <end position="1231"/>
    </location>
</feature>
<feature type="compositionally biased region" description="Low complexity" evidence="7">
    <location>
        <begin position="2025"/>
        <end position="2039"/>
    </location>
</feature>
<dbReference type="GO" id="GO:0005643">
    <property type="term" value="C:nuclear pore"/>
    <property type="evidence" value="ECO:0007669"/>
    <property type="project" value="TreeGrafter"/>
</dbReference>
<protein>
    <recommendedName>
        <fullName evidence="3">Nucleoprotein TPR</fullName>
    </recommendedName>
</protein>
<feature type="compositionally biased region" description="Low complexity" evidence="7">
    <location>
        <begin position="2386"/>
        <end position="2425"/>
    </location>
</feature>
<evidence type="ECO:0000313" key="12">
    <source>
        <dbReference type="Proteomes" id="UP000014500"/>
    </source>
</evidence>
<evidence type="ECO:0000256" key="1">
    <source>
        <dbReference type="ARBA" id="ARBA00004123"/>
    </source>
</evidence>
<evidence type="ECO:0000259" key="9">
    <source>
        <dbReference type="Pfam" id="PF25481"/>
    </source>
</evidence>
<feature type="domain" description="Nucleoprotein TPR/MPL1" evidence="9">
    <location>
        <begin position="328"/>
        <end position="407"/>
    </location>
</feature>
<dbReference type="HOGENOM" id="CLU_001059_0_0_1"/>
<feature type="compositionally biased region" description="Low complexity" evidence="7">
    <location>
        <begin position="1802"/>
        <end position="1818"/>
    </location>
</feature>
<keyword evidence="5" id="KW-0539">Nucleus</keyword>
<reference evidence="12" key="1">
    <citation type="submission" date="2011-05" db="EMBL/GenBank/DDBJ databases">
        <authorList>
            <person name="Richards S.R."/>
            <person name="Qu J."/>
            <person name="Jiang H."/>
            <person name="Jhangiani S.N."/>
            <person name="Agravi P."/>
            <person name="Goodspeed R."/>
            <person name="Gross S."/>
            <person name="Mandapat C."/>
            <person name="Jackson L."/>
            <person name="Mathew T."/>
            <person name="Pu L."/>
            <person name="Thornton R."/>
            <person name="Saada N."/>
            <person name="Wilczek-Boney K.B."/>
            <person name="Lee S."/>
            <person name="Kovar C."/>
            <person name="Wu Y."/>
            <person name="Scherer S.E."/>
            <person name="Worley K.C."/>
            <person name="Muzny D.M."/>
            <person name="Gibbs R."/>
        </authorList>
    </citation>
    <scope>NUCLEOTIDE SEQUENCE</scope>
    <source>
        <strain evidence="12">Brora</strain>
    </source>
</reference>
<feature type="compositionally biased region" description="Polar residues" evidence="7">
    <location>
        <begin position="1792"/>
        <end position="1801"/>
    </location>
</feature>
<dbReference type="EnsemblMetazoa" id="SMAR006957-RA">
    <property type="protein sequence ID" value="SMAR006957-PA"/>
    <property type="gene ID" value="SMAR006957"/>
</dbReference>
<dbReference type="GO" id="GO:1901673">
    <property type="term" value="P:regulation of mitotic spindle assembly"/>
    <property type="evidence" value="ECO:0007669"/>
    <property type="project" value="TreeGrafter"/>
</dbReference>
<sequence length="2501" mass="282490">MSVDRMAIGDRKPDSPIYTKVSVTCTNCWIEFSRHPFASLCGENGHLCSMVVMIIVSTAAIGTKNLEEDSIKKITQKSTILSFVHELLDSLASLGPTKNFEGRLASLQFEPSRYSDLPSRSEARRYSYLNFPMTLSDAAQRIVATNRKNKFKIKMAASSEQLATALLPEELEQLSPPIKEKIEVYLKALNNKLDESRIQYERLRVNSEQQTFELEKQISECEIRLESEANKVIEVQTKMNEYELQCTQLTSELRQIQETHNNVLNEQMHSNRLIEQLETDKRESAVILEKRAREMDKYQDELTELREKFENSLKERCEAITKSEDLASKELTLEYREQRLNQERELLSKQIDWLNKELTDKTQEVNSVRRDKTAKTIQLQNQLDQVTDELSSLREVSATVKESLEKQIHENETTVQKLKDARDSSVSMEESYQQQLRAQTRLADLYKSSSEDGQKRIEELVTAVEELQNVLSRAQEDFQKHEVELLEKDTNIIKERDALQEKVESLEKELSNANKLLSCLRPKSLSAENIAALSPSAAIASNLLKSGMTLTQIYCEYTKIAEELRIEKHESERLNQYIDQILQEIEERAPQLKRQKEDYEKAVETNASLTRQLETALREFEGMRIETDEAKRKSGHFERENQRLMRQVADSGLQVRTLLKEVEELRSGTVSMDQEEEDVTSTSSADLITKKLVTFKSIEELQNQNEQLLIVIRDLSESQEENEQKMSTEKNAELEMALSNAIEELEELRTARGKQAEVLESIVRQKDMYRVLLDQNQTSPSSSTRLSPGTIQPGSLSPNLKTREALTQLQDEFKRYKLEKAENDKILTEQTEKAKDEASEMRLQTARLTAQLEHSNERYKILQSNIEGCKKENSALIDKSQRLSAQVLRHEQIAEVLRQDLMSIQEKCSRAEVINENLKAERDLLKSMEVRWLQEKEVLLREQKGQAVLKANLQAIQNNLERGESETKLRFTSRIEMLEKENNNLRKKLEGENEQYKVAVKGWEKEVTQVRERIDAEIEKHHKVRDELVEAYSKTNLLKQELSDVKNKLNVAENRLSQLNGGSATSGVQQVATRSKEAEVKDLNFDLLNMKSENKGLKDQLNQTKQHLEQYKTIANSVEQEMKNEIEASKLFKETMEKRLQENLELHSDLEKKIQDLEKEKQALLNENQTLLNENLSQSSDLRKELATAQLELQNALQKAEVAAQTEQTARQDCQQQLRLAQEAQDRYEHELILHAADVEALGAVKLQLEEAIAKLPIVEEVARRANHELETQNQSWEEQKHLISAGKKELEQRCEQLDKQNAHLHDQIELMSTQMLALQSRTTPETLNISLSDNASKSAEQLLEVIRFLRRDKEIANTKLESINAENLRFKSKIEFMEKELEELQKNAIDNMQNSAVTMRTAKQHSELLSKVETVNVLTDSNRLLREERDTAITSNKELEARLSSIEKEVAPLQEKNRELVVQRDTLTSDVQVLKNEVKRWEARTKQLVEHRTNPEDLKRANIEKENFQKQVTQLTEEAQRQRAEISRMNVTMTALQNDLATAKANLQRREKEFEKITEDVSVKDAQMVELNKTIQQVKKIGRKYKTQYDELKGQYDELKANEADANKEDTNADSARQELESKLQETEDRNKTLAEQTQKITEELNAAKKLEENLRSQALLKEDRSRKVLYSVRQKMTDLTNQRDNLSKEIEELKKQKTTAEQAADEGNLRLNTFRSQYEGRISRLERELKEANEEREKTQKGCEELMSKMSQHQKQFGQYQATKITPTASTGGTSSEPPPTANIKPLAPTATNTTQRQVSTSAPPSRTTPTASIRPMAIPLTRKVVVAPPAEVHEEPRSATLSPPPLPQATVAPTPATISVAATVTPSTSSEQITIAVTPVIATDDSLSEAETAILGMPSSSTSPTPTQSTSDVIADGVTATPVVAASTSVITAATVTVQSAGEQSGECRESCETETMTDPSTSELTPSSSSTTKRQRAESGEREKDTSSPQAKKGRIVLSPEVRKNEEETVEIASSSGVGIETSSYEAVTSTSTETAAEKGLVEDRVAEPVIDEIILVESDDDDDNDAFLQIDAGEDLEREDEEENDDNDDEEEEEEDEEEEEEEEDEMEGEYSQDAQLEGDEQMQDDKNDDERLEDDVMGEAPSDEDVVEIIEIDVLSSEDDEEEEQMEAQDEVPPAPQQVGSELIADSGRPTPLRNVPVRMERLPTTGRQLTSFAPIGQSSGHFDEGDDSIVPSTPTLFPPRRSDGFAEAVNSPHVPQGRFVFGASQEMVVPVSTQLGSQGGMDDTRMDLQLDESSGRSVPTTPLQVSPPAESEVPTHAISPSPVVPEAPSDVTHTKGAALPIQEISVESGGGGAGDNTNEPVVEEPEVQQSTEEIRPSAEEVSSIPSISETISEPSFSETNTEARATTSQVQTTSAAQRRPTPIVWDDPSNQPRPPAQAVRLPPGRRMRVPGSMRGVPGTMRAMPGLRGSPFRGRQMTGRPMNRRPMRRGGRQPF</sequence>
<organism evidence="11 12">
    <name type="scientific">Strigamia maritima</name>
    <name type="common">European centipede</name>
    <name type="synonym">Geophilus maritimus</name>
    <dbReference type="NCBI Taxonomy" id="126957"/>
    <lineage>
        <taxon>Eukaryota</taxon>
        <taxon>Metazoa</taxon>
        <taxon>Ecdysozoa</taxon>
        <taxon>Arthropoda</taxon>
        <taxon>Myriapoda</taxon>
        <taxon>Chilopoda</taxon>
        <taxon>Pleurostigmophora</taxon>
        <taxon>Geophilomorpha</taxon>
        <taxon>Linotaeniidae</taxon>
        <taxon>Strigamia</taxon>
    </lineage>
</organism>
<feature type="coiled-coil region" evidence="6">
    <location>
        <begin position="582"/>
        <end position="633"/>
    </location>
</feature>
<dbReference type="OMA" id="HAQQNYE"/>
<evidence type="ECO:0000256" key="4">
    <source>
        <dbReference type="ARBA" id="ARBA00023054"/>
    </source>
</evidence>
<dbReference type="GO" id="GO:0034399">
    <property type="term" value="C:nuclear periphery"/>
    <property type="evidence" value="ECO:0007669"/>
    <property type="project" value="UniProtKB-ARBA"/>
</dbReference>
<feature type="domain" description="Nucleoprotein TPR/MLP1-2" evidence="8">
    <location>
        <begin position="1184"/>
        <end position="1312"/>
    </location>
</feature>
<dbReference type="EMBL" id="JH431734">
    <property type="status" value="NOT_ANNOTATED_CDS"/>
    <property type="molecule type" value="Genomic_DNA"/>
</dbReference>
<dbReference type="eggNOG" id="KOG4674">
    <property type="taxonomic scope" value="Eukaryota"/>
</dbReference>
<evidence type="ECO:0000259" key="8">
    <source>
        <dbReference type="Pfam" id="PF07926"/>
    </source>
</evidence>
<feature type="compositionally biased region" description="Basic residues" evidence="7">
    <location>
        <begin position="2488"/>
        <end position="2501"/>
    </location>
</feature>
<dbReference type="PANTHER" id="PTHR18898">
    <property type="entry name" value="NUCLEOPROTEIN TPR-RELATED"/>
    <property type="match status" value="1"/>
</dbReference>
<dbReference type="PANTHER" id="PTHR18898:SF2">
    <property type="entry name" value="NUCLEOPROTEIN TPR"/>
    <property type="match status" value="1"/>
</dbReference>
<evidence type="ECO:0000259" key="10">
    <source>
        <dbReference type="Pfam" id="PF25785"/>
    </source>
</evidence>
<evidence type="ECO:0000256" key="2">
    <source>
        <dbReference type="ARBA" id="ARBA00005274"/>
    </source>
</evidence>
<feature type="region of interest" description="Disordered" evidence="7">
    <location>
        <begin position="1941"/>
        <end position="2250"/>
    </location>
</feature>
<dbReference type="Pfam" id="PF25785">
    <property type="entry name" value="TPR"/>
    <property type="match status" value="1"/>
</dbReference>
<feature type="coiled-coil region" evidence="6">
    <location>
        <begin position="698"/>
        <end position="751"/>
    </location>
</feature>
<feature type="compositionally biased region" description="Acidic residues" evidence="7">
    <location>
        <begin position="2077"/>
        <end position="2128"/>
    </location>
</feature>
<feature type="compositionally biased region" description="Polar residues" evidence="7">
    <location>
        <begin position="2298"/>
        <end position="2311"/>
    </location>
</feature>
<dbReference type="GO" id="GO:0006406">
    <property type="term" value="P:mRNA export from nucleus"/>
    <property type="evidence" value="ECO:0007669"/>
    <property type="project" value="TreeGrafter"/>
</dbReference>
<comment type="subcellular location">
    <subcellularLocation>
        <location evidence="1">Nucleus</location>
    </subcellularLocation>
</comment>
<feature type="region of interest" description="Disordered" evidence="7">
    <location>
        <begin position="2281"/>
        <end position="2501"/>
    </location>
</feature>
<feature type="compositionally biased region" description="Basic and acidic residues" evidence="7">
    <location>
        <begin position="2040"/>
        <end position="2051"/>
    </location>
</feature>
<feature type="compositionally biased region" description="Acidic residues" evidence="7">
    <location>
        <begin position="2136"/>
        <end position="2176"/>
    </location>
</feature>
<feature type="coiled-coil region" evidence="6">
    <location>
        <begin position="1340"/>
        <end position="1395"/>
    </location>
</feature>
<dbReference type="Proteomes" id="UP000014500">
    <property type="component" value="Unassembled WGS sequence"/>
</dbReference>
<dbReference type="Pfam" id="PF25481">
    <property type="entry name" value="Nucleoprot-TPR"/>
    <property type="match status" value="1"/>
</dbReference>
<proteinExistence type="inferred from homology"/>
<reference evidence="11" key="2">
    <citation type="submission" date="2015-02" db="UniProtKB">
        <authorList>
            <consortium name="EnsemblMetazoa"/>
        </authorList>
    </citation>
    <scope>IDENTIFICATION</scope>
</reference>
<dbReference type="STRING" id="126957.T1J0B3"/>
<feature type="compositionally biased region" description="Polar residues" evidence="7">
    <location>
        <begin position="2212"/>
        <end position="2227"/>
    </location>
</feature>
<keyword evidence="12" id="KW-1185">Reference proteome</keyword>
<feature type="compositionally biased region" description="Polar residues" evidence="7">
    <location>
        <begin position="1768"/>
        <end position="1778"/>
    </location>
</feature>
<dbReference type="InterPro" id="IPR057974">
    <property type="entry name" value="NUA/TPR/MLP1-2-like_dom"/>
</dbReference>
<feature type="domain" description="NUA/TPR/MLP1-2-like" evidence="10">
    <location>
        <begin position="627"/>
        <end position="724"/>
    </location>
</feature>
<evidence type="ECO:0000256" key="6">
    <source>
        <dbReference type="SAM" id="Coils"/>
    </source>
</evidence>